<gene>
    <name evidence="6" type="ORF">FHX73_14142</name>
</gene>
<dbReference type="PANTHER" id="PTHR10696:SF56">
    <property type="entry name" value="TAUD_TFDA-LIKE DOMAIN-CONTAINING PROTEIN"/>
    <property type="match status" value="1"/>
</dbReference>
<feature type="domain" description="TauD/TfdA-like" evidence="5">
    <location>
        <begin position="16"/>
        <end position="255"/>
    </location>
</feature>
<evidence type="ECO:0000256" key="3">
    <source>
        <dbReference type="ARBA" id="ARBA00023004"/>
    </source>
</evidence>
<proteinExistence type="predicted"/>
<sequence>MPQNPSRLRIVETPEELRRAPVDAAELREGAVLVRAAALEAPDTLPAVRQAVPWMRLWRDHPSWAGGYWRCVVDAEDDTPVYTAYRPRTLRFHTDMSRYLVPPEFTVIRCVTPDSAGGENLLLHIDDVFARLRELGRDDIIRFLTARRTLSMEARHLGPWVEGSGLEVDATASTQLAVAADPAAPCRIFDRHGATKGSHLDLSPADERLFDDFLDLCSDATDLAPQVRLESGDVLLFSNWRLLHARLACAGSGRVTEICMGDSAPTTEEPAA</sequence>
<dbReference type="InterPro" id="IPR003819">
    <property type="entry name" value="TauD/TfdA-like"/>
</dbReference>
<comment type="caution">
    <text evidence="6">The sequence shown here is derived from an EMBL/GenBank/DDBJ whole genome shotgun (WGS) entry which is preliminary data.</text>
</comment>
<comment type="cofactor">
    <cofactor evidence="1">
        <name>Fe(2+)</name>
        <dbReference type="ChEBI" id="CHEBI:29033"/>
    </cofactor>
</comment>
<dbReference type="Gene3D" id="3.60.130.10">
    <property type="entry name" value="Clavaminate synthase-like"/>
    <property type="match status" value="1"/>
</dbReference>
<accession>A0A561T6C1</accession>
<dbReference type="GO" id="GO:0017000">
    <property type="term" value="P:antibiotic biosynthetic process"/>
    <property type="evidence" value="ECO:0007669"/>
    <property type="project" value="UniProtKB-KW"/>
</dbReference>
<keyword evidence="3" id="KW-0408">Iron</keyword>
<dbReference type="Proteomes" id="UP000317940">
    <property type="component" value="Unassembled WGS sequence"/>
</dbReference>
<keyword evidence="7" id="KW-1185">Reference proteome</keyword>
<dbReference type="RefSeq" id="WP_170305206.1">
    <property type="nucleotide sequence ID" value="NZ_BAAAMZ010000017.1"/>
</dbReference>
<dbReference type="Pfam" id="PF02668">
    <property type="entry name" value="TauD"/>
    <property type="match status" value="1"/>
</dbReference>
<keyword evidence="4" id="KW-0045">Antibiotic biosynthesis</keyword>
<name>A0A561T6C1_9ACTN</name>
<dbReference type="GO" id="GO:0051213">
    <property type="term" value="F:dioxygenase activity"/>
    <property type="evidence" value="ECO:0007669"/>
    <property type="project" value="UniProtKB-KW"/>
</dbReference>
<evidence type="ECO:0000256" key="2">
    <source>
        <dbReference type="ARBA" id="ARBA00023002"/>
    </source>
</evidence>
<dbReference type="AlphaFoldDB" id="A0A561T6C1"/>
<protein>
    <submittedName>
        <fullName evidence="6">Alpha-ketoglutarate-dependent taurine dioxygenase</fullName>
    </submittedName>
</protein>
<dbReference type="InterPro" id="IPR050411">
    <property type="entry name" value="AlphaKG_dependent_hydroxylases"/>
</dbReference>
<organism evidence="6 7">
    <name type="scientific">Kitasatospora viridis</name>
    <dbReference type="NCBI Taxonomy" id="281105"/>
    <lineage>
        <taxon>Bacteria</taxon>
        <taxon>Bacillati</taxon>
        <taxon>Actinomycetota</taxon>
        <taxon>Actinomycetes</taxon>
        <taxon>Kitasatosporales</taxon>
        <taxon>Streptomycetaceae</taxon>
        <taxon>Kitasatospora</taxon>
    </lineage>
</organism>
<reference evidence="6 7" key="1">
    <citation type="submission" date="2019-06" db="EMBL/GenBank/DDBJ databases">
        <title>Sequencing the genomes of 1000 actinobacteria strains.</title>
        <authorList>
            <person name="Klenk H.-P."/>
        </authorList>
    </citation>
    <scope>NUCLEOTIDE SEQUENCE [LARGE SCALE GENOMIC DNA]</scope>
    <source>
        <strain evidence="6 7">DSM 44826</strain>
    </source>
</reference>
<dbReference type="PANTHER" id="PTHR10696">
    <property type="entry name" value="GAMMA-BUTYROBETAINE HYDROXYLASE-RELATED"/>
    <property type="match status" value="1"/>
</dbReference>
<dbReference type="EMBL" id="VIWT01000004">
    <property type="protein sequence ID" value="TWF82660.1"/>
    <property type="molecule type" value="Genomic_DNA"/>
</dbReference>
<evidence type="ECO:0000256" key="4">
    <source>
        <dbReference type="ARBA" id="ARBA00023194"/>
    </source>
</evidence>
<keyword evidence="6" id="KW-0223">Dioxygenase</keyword>
<dbReference type="InterPro" id="IPR042098">
    <property type="entry name" value="TauD-like_sf"/>
</dbReference>
<evidence type="ECO:0000259" key="5">
    <source>
        <dbReference type="Pfam" id="PF02668"/>
    </source>
</evidence>
<evidence type="ECO:0000313" key="6">
    <source>
        <dbReference type="EMBL" id="TWF82660.1"/>
    </source>
</evidence>
<keyword evidence="2" id="KW-0560">Oxidoreductase</keyword>
<dbReference type="SUPFAM" id="SSF51197">
    <property type="entry name" value="Clavaminate synthase-like"/>
    <property type="match status" value="1"/>
</dbReference>
<evidence type="ECO:0000256" key="1">
    <source>
        <dbReference type="ARBA" id="ARBA00001954"/>
    </source>
</evidence>
<evidence type="ECO:0000313" key="7">
    <source>
        <dbReference type="Proteomes" id="UP000317940"/>
    </source>
</evidence>